<accession>A0A5E4RHX8</accession>
<gene>
    <name evidence="2" type="ORF">PCE31106_00124</name>
</gene>
<evidence type="ECO:0000313" key="2">
    <source>
        <dbReference type="EMBL" id="VVD61568.1"/>
    </source>
</evidence>
<reference evidence="2 3" key="1">
    <citation type="submission" date="2019-08" db="EMBL/GenBank/DDBJ databases">
        <authorList>
            <person name="Peeters C."/>
        </authorList>
    </citation>
    <scope>NUCLEOTIDE SEQUENCE [LARGE SCALE GENOMIC DNA]</scope>
    <source>
        <strain evidence="2 3">LMG 31106</strain>
    </source>
</reference>
<feature type="signal peptide" evidence="1">
    <location>
        <begin position="1"/>
        <end position="19"/>
    </location>
</feature>
<protein>
    <submittedName>
        <fullName evidence="2">Uncharacterized protein</fullName>
    </submittedName>
</protein>
<evidence type="ECO:0000256" key="1">
    <source>
        <dbReference type="SAM" id="SignalP"/>
    </source>
</evidence>
<feature type="chain" id="PRO_5022986035" evidence="1">
    <location>
        <begin position="20"/>
        <end position="110"/>
    </location>
</feature>
<name>A0A5E4RHX8_9BURK</name>
<dbReference type="Proteomes" id="UP000384354">
    <property type="component" value="Unassembled WGS sequence"/>
</dbReference>
<dbReference type="AlphaFoldDB" id="A0A5E4RHX8"/>
<dbReference type="EMBL" id="CABPSL010000001">
    <property type="protein sequence ID" value="VVD61568.1"/>
    <property type="molecule type" value="Genomic_DNA"/>
</dbReference>
<evidence type="ECO:0000313" key="3">
    <source>
        <dbReference type="Proteomes" id="UP000384354"/>
    </source>
</evidence>
<proteinExistence type="predicted"/>
<sequence>MRRLTVTIAAILACNLAYADTLTIDQAMNARRALDAVQAAGAHVNAKPDVRAWLLDQVTTARSALETAPRGDVKQRLLDVAIRARVAGMLLDAPALVPAAAIVDSLAHGL</sequence>
<dbReference type="RefSeq" id="WP_150562042.1">
    <property type="nucleotide sequence ID" value="NZ_CABPSL010000001.1"/>
</dbReference>
<dbReference type="OrthoDB" id="9980579at2"/>
<keyword evidence="1" id="KW-0732">Signal</keyword>
<organism evidence="2 3">
    <name type="scientific">Pandoraea cepalis</name>
    <dbReference type="NCBI Taxonomy" id="2508294"/>
    <lineage>
        <taxon>Bacteria</taxon>
        <taxon>Pseudomonadati</taxon>
        <taxon>Pseudomonadota</taxon>
        <taxon>Betaproteobacteria</taxon>
        <taxon>Burkholderiales</taxon>
        <taxon>Burkholderiaceae</taxon>
        <taxon>Pandoraea</taxon>
    </lineage>
</organism>